<reference evidence="9 10" key="1">
    <citation type="submission" date="2019-08" db="EMBL/GenBank/DDBJ databases">
        <authorList>
            <person name="Dhanesh K."/>
            <person name="Kumar G."/>
            <person name="Sasikala C."/>
            <person name="Venkata Ramana C."/>
        </authorList>
    </citation>
    <scope>NUCLEOTIDE SEQUENCE [LARGE SCALE GENOMIC DNA]</scope>
    <source>
        <strain evidence="9 10">JC645</strain>
    </source>
</reference>
<keyword evidence="5 8" id="KW-1133">Transmembrane helix</keyword>
<keyword evidence="4 7" id="KW-0812">Transmembrane</keyword>
<dbReference type="GO" id="GO:0015031">
    <property type="term" value="P:protein transport"/>
    <property type="evidence" value="ECO:0007669"/>
    <property type="project" value="UniProtKB-KW"/>
</dbReference>
<evidence type="ECO:0000256" key="4">
    <source>
        <dbReference type="ARBA" id="ARBA00022692"/>
    </source>
</evidence>
<keyword evidence="10" id="KW-1185">Reference proteome</keyword>
<evidence type="ECO:0000313" key="10">
    <source>
        <dbReference type="Proteomes" id="UP000324479"/>
    </source>
</evidence>
<keyword evidence="6 8" id="KW-0472">Membrane</keyword>
<evidence type="ECO:0000256" key="8">
    <source>
        <dbReference type="SAM" id="Phobius"/>
    </source>
</evidence>
<name>A0A5M6D338_9BACT</name>
<sequence>MKRLETSPSEMTPLVDVTLLILIFFMITASFAPGKGLEFPARENDSTGRAVQNDASRVARLTVDPDGTFFLAAVDWQRALSGKQDLIKHLKHLKSEYREQIELQIAVDPRARLQRLVDAVDAAALAGFERTELSTLTPELI</sequence>
<dbReference type="AlphaFoldDB" id="A0A5M6D338"/>
<dbReference type="Proteomes" id="UP000324479">
    <property type="component" value="Unassembled WGS sequence"/>
</dbReference>
<dbReference type="GO" id="GO:0005886">
    <property type="term" value="C:plasma membrane"/>
    <property type="evidence" value="ECO:0007669"/>
    <property type="project" value="UniProtKB-SubCell"/>
</dbReference>
<dbReference type="InterPro" id="IPR003400">
    <property type="entry name" value="ExbD"/>
</dbReference>
<evidence type="ECO:0000256" key="3">
    <source>
        <dbReference type="ARBA" id="ARBA00022475"/>
    </source>
</evidence>
<feature type="transmembrane region" description="Helical" evidence="8">
    <location>
        <begin position="12"/>
        <end position="32"/>
    </location>
</feature>
<dbReference type="PANTHER" id="PTHR30558">
    <property type="entry name" value="EXBD MEMBRANE COMPONENT OF PMF-DRIVEN MACROMOLECULE IMPORT SYSTEM"/>
    <property type="match status" value="1"/>
</dbReference>
<keyword evidence="3" id="KW-1003">Cell membrane</keyword>
<comment type="similarity">
    <text evidence="2 7">Belongs to the ExbD/TolR family.</text>
</comment>
<evidence type="ECO:0000313" key="9">
    <source>
        <dbReference type="EMBL" id="KAA5541000.1"/>
    </source>
</evidence>
<dbReference type="Pfam" id="PF02472">
    <property type="entry name" value="ExbD"/>
    <property type="match status" value="1"/>
</dbReference>
<evidence type="ECO:0000256" key="5">
    <source>
        <dbReference type="ARBA" id="ARBA00022989"/>
    </source>
</evidence>
<keyword evidence="7" id="KW-0653">Protein transport</keyword>
<comment type="caution">
    <text evidence="9">The sequence shown here is derived from an EMBL/GenBank/DDBJ whole genome shotgun (WGS) entry which is preliminary data.</text>
</comment>
<comment type="subcellular location">
    <subcellularLocation>
        <location evidence="1">Cell membrane</location>
        <topology evidence="1">Single-pass membrane protein</topology>
    </subcellularLocation>
    <subcellularLocation>
        <location evidence="7">Cell membrane</location>
        <topology evidence="7">Single-pass type II membrane protein</topology>
    </subcellularLocation>
</comment>
<accession>A0A5M6D338</accession>
<evidence type="ECO:0000256" key="6">
    <source>
        <dbReference type="ARBA" id="ARBA00023136"/>
    </source>
</evidence>
<evidence type="ECO:0000256" key="2">
    <source>
        <dbReference type="ARBA" id="ARBA00005811"/>
    </source>
</evidence>
<evidence type="ECO:0000256" key="7">
    <source>
        <dbReference type="RuleBase" id="RU003879"/>
    </source>
</evidence>
<evidence type="ECO:0000256" key="1">
    <source>
        <dbReference type="ARBA" id="ARBA00004162"/>
    </source>
</evidence>
<protein>
    <submittedName>
        <fullName evidence="9">Biopolymer transporter ExbD</fullName>
    </submittedName>
</protein>
<keyword evidence="7" id="KW-0813">Transport</keyword>
<dbReference type="GO" id="GO:0022857">
    <property type="term" value="F:transmembrane transporter activity"/>
    <property type="evidence" value="ECO:0007669"/>
    <property type="project" value="InterPro"/>
</dbReference>
<dbReference type="PANTHER" id="PTHR30558:SF3">
    <property type="entry name" value="BIOPOLYMER TRANSPORT PROTEIN EXBD-RELATED"/>
    <property type="match status" value="1"/>
</dbReference>
<dbReference type="EMBL" id="VWOX01000011">
    <property type="protein sequence ID" value="KAA5541000.1"/>
    <property type="molecule type" value="Genomic_DNA"/>
</dbReference>
<gene>
    <name evidence="9" type="ORF">FYK55_19060</name>
</gene>
<dbReference type="RefSeq" id="WP_150078044.1">
    <property type="nucleotide sequence ID" value="NZ_VWOX01000011.1"/>
</dbReference>
<organism evidence="9 10">
    <name type="scientific">Roseiconus nitratireducens</name>
    <dbReference type="NCBI Taxonomy" id="2605748"/>
    <lineage>
        <taxon>Bacteria</taxon>
        <taxon>Pseudomonadati</taxon>
        <taxon>Planctomycetota</taxon>
        <taxon>Planctomycetia</taxon>
        <taxon>Pirellulales</taxon>
        <taxon>Pirellulaceae</taxon>
        <taxon>Roseiconus</taxon>
    </lineage>
</organism>
<proteinExistence type="inferred from homology"/>